<protein>
    <submittedName>
        <fullName evidence="3">PAS domain-containing protein</fullName>
    </submittedName>
</protein>
<gene>
    <name evidence="3" type="ORF">FHS83_003214</name>
</gene>
<accession>A0A846N2D4</accession>
<keyword evidence="1" id="KW-0472">Membrane</keyword>
<dbReference type="Pfam" id="PF12860">
    <property type="entry name" value="PAS_7"/>
    <property type="match status" value="1"/>
</dbReference>
<comment type="caution">
    <text evidence="3">The sequence shown here is derived from an EMBL/GenBank/DDBJ whole genome shotgun (WGS) entry which is preliminary data.</text>
</comment>
<keyword evidence="4" id="KW-1185">Reference proteome</keyword>
<evidence type="ECO:0000313" key="3">
    <source>
        <dbReference type="EMBL" id="NIK89896.1"/>
    </source>
</evidence>
<dbReference type="SUPFAM" id="SSF55785">
    <property type="entry name" value="PYP-like sensor domain (PAS domain)"/>
    <property type="match status" value="3"/>
</dbReference>
<reference evidence="3 4" key="1">
    <citation type="submission" date="2020-03" db="EMBL/GenBank/DDBJ databases">
        <title>Genomic Encyclopedia of Type Strains, Phase IV (KMG-IV): sequencing the most valuable type-strain genomes for metagenomic binning, comparative biology and taxonomic classification.</title>
        <authorList>
            <person name="Goeker M."/>
        </authorList>
    </citation>
    <scope>NUCLEOTIDE SEQUENCE [LARGE SCALE GENOMIC DNA]</scope>
    <source>
        <strain evidence="3 4">DSM 19867</strain>
    </source>
</reference>
<dbReference type="InterPro" id="IPR035965">
    <property type="entry name" value="PAS-like_dom_sf"/>
</dbReference>
<keyword evidence="1" id="KW-1133">Transmembrane helix</keyword>
<evidence type="ECO:0000259" key="2">
    <source>
        <dbReference type="Pfam" id="PF13188"/>
    </source>
</evidence>
<feature type="domain" description="PAS" evidence="2">
    <location>
        <begin position="179"/>
        <end position="216"/>
    </location>
</feature>
<dbReference type="Gene3D" id="3.30.450.20">
    <property type="entry name" value="PAS domain"/>
    <property type="match status" value="2"/>
</dbReference>
<evidence type="ECO:0000256" key="1">
    <source>
        <dbReference type="SAM" id="Phobius"/>
    </source>
</evidence>
<dbReference type="InterPro" id="IPR052155">
    <property type="entry name" value="Biofilm_reg_signaling"/>
</dbReference>
<name>A0A846N2D4_9PROT</name>
<dbReference type="PANTHER" id="PTHR44757:SF2">
    <property type="entry name" value="BIOFILM ARCHITECTURE MAINTENANCE PROTEIN MBAA"/>
    <property type="match status" value="1"/>
</dbReference>
<dbReference type="EMBL" id="JAASRM010000001">
    <property type="protein sequence ID" value="NIK89896.1"/>
    <property type="molecule type" value="Genomic_DNA"/>
</dbReference>
<dbReference type="PANTHER" id="PTHR44757">
    <property type="entry name" value="DIGUANYLATE CYCLASE DGCP"/>
    <property type="match status" value="1"/>
</dbReference>
<dbReference type="InterPro" id="IPR000014">
    <property type="entry name" value="PAS"/>
</dbReference>
<organism evidence="3 4">
    <name type="scientific">Rhizomicrobium palustre</name>
    <dbReference type="NCBI Taxonomy" id="189966"/>
    <lineage>
        <taxon>Bacteria</taxon>
        <taxon>Pseudomonadati</taxon>
        <taxon>Pseudomonadota</taxon>
        <taxon>Alphaproteobacteria</taxon>
        <taxon>Micropepsales</taxon>
        <taxon>Micropepsaceae</taxon>
        <taxon>Rhizomicrobium</taxon>
    </lineage>
</organism>
<feature type="transmembrane region" description="Helical" evidence="1">
    <location>
        <begin position="38"/>
        <end position="59"/>
    </location>
</feature>
<dbReference type="AlphaFoldDB" id="A0A846N2D4"/>
<keyword evidence="1" id="KW-0812">Transmembrane</keyword>
<feature type="transmembrane region" description="Helical" evidence="1">
    <location>
        <begin position="7"/>
        <end position="26"/>
    </location>
</feature>
<dbReference type="Proteomes" id="UP000570514">
    <property type="component" value="Unassembled WGS sequence"/>
</dbReference>
<dbReference type="Pfam" id="PF13188">
    <property type="entry name" value="PAS_8"/>
    <property type="match status" value="1"/>
</dbReference>
<evidence type="ECO:0000313" key="4">
    <source>
        <dbReference type="Proteomes" id="UP000570514"/>
    </source>
</evidence>
<dbReference type="RefSeq" id="WP_167083976.1">
    <property type="nucleotide sequence ID" value="NZ_BAAADC010000001.1"/>
</dbReference>
<sequence length="561" mass="61290">MHKVFEIAMGAYLQLLAGVSWLSHWLQPNAGDSYATAALVVSALLIGICCAIWAVVLRLRFHAYREAMKSALAKAQGDIRFREAMISACPEAIAVLGSDMHAPLSYRGGAGLLQACLDGPDAPLLAARLETLLAHGAAFSAVVRTAAFPQVSVRGCAVGSRAAVFFRIDKDASSADADYTALLDALPVPVWIRNRHLVLTWANRAFLAATGQATLRDAQLCDAKLDKSERDLMRVASEGGDVDAVRRFAVVDGERRVFSLNMKKLPDRSVGAFATDLTDLAKAEARAQLNTESHTAILNTLETAVAIFGADQRLIQCNSAYVRMWHLPQDWLATRPTLNDILDRLREMRRVPEQRNFTAWKQEHLAQFEHAGQHVTETWHLPNGISVDVRSVPYLAGGAVYLFRDISEKLAQEESYQLLKRSQRAVLDTVETATAMFGPDGRLRIHNEAFAALWRLEDSELAGEPHLTKVADLCSSRTGRDGIWSMIAAGISAPDPERYNAWGDLVRADGKSLNLSLSRLPDGATMVSFGDVTDLSRFSVAISETPVLPPVQLNEPVISAA</sequence>
<proteinExistence type="predicted"/>